<dbReference type="InParanoid" id="A2ERB5"/>
<dbReference type="Gene3D" id="3.30.200.20">
    <property type="entry name" value="Phosphorylase Kinase, domain 1"/>
    <property type="match status" value="1"/>
</dbReference>
<dbReference type="InterPro" id="IPR001245">
    <property type="entry name" value="Ser-Thr/Tyr_kinase_cat_dom"/>
</dbReference>
<keyword evidence="4" id="KW-0808">Transferase</keyword>
<dbReference type="VEuPathDB" id="TrichDB:TVAG_305410"/>
<keyword evidence="4" id="KW-0418">Kinase</keyword>
<dbReference type="AlphaFoldDB" id="A2ERB5"/>
<proteinExistence type="predicted"/>
<dbReference type="RefSeq" id="XP_001317014.1">
    <property type="nucleotide sequence ID" value="XM_001316979.1"/>
</dbReference>
<feature type="domain" description="Protein kinase" evidence="3">
    <location>
        <begin position="25"/>
        <end position="280"/>
    </location>
</feature>
<reference evidence="4" key="2">
    <citation type="journal article" date="2007" name="Science">
        <title>Draft genome sequence of the sexually transmitted pathogen Trichomonas vaginalis.</title>
        <authorList>
            <person name="Carlton J.M."/>
            <person name="Hirt R.P."/>
            <person name="Silva J.C."/>
            <person name="Delcher A.L."/>
            <person name="Schatz M."/>
            <person name="Zhao Q."/>
            <person name="Wortman J.R."/>
            <person name="Bidwell S.L."/>
            <person name="Alsmark U.C.M."/>
            <person name="Besteiro S."/>
            <person name="Sicheritz-Ponten T."/>
            <person name="Noel C.J."/>
            <person name="Dacks J.B."/>
            <person name="Foster P.G."/>
            <person name="Simillion C."/>
            <person name="Van de Peer Y."/>
            <person name="Miranda-Saavedra D."/>
            <person name="Barton G.J."/>
            <person name="Westrop G.D."/>
            <person name="Mueller S."/>
            <person name="Dessi D."/>
            <person name="Fiori P.L."/>
            <person name="Ren Q."/>
            <person name="Paulsen I."/>
            <person name="Zhang H."/>
            <person name="Bastida-Corcuera F.D."/>
            <person name="Simoes-Barbosa A."/>
            <person name="Brown M.T."/>
            <person name="Hayes R.D."/>
            <person name="Mukherjee M."/>
            <person name="Okumura C.Y."/>
            <person name="Schneider R."/>
            <person name="Smith A.J."/>
            <person name="Vanacova S."/>
            <person name="Villalvazo M."/>
            <person name="Haas B.J."/>
            <person name="Pertea M."/>
            <person name="Feldblyum T.V."/>
            <person name="Utterback T.R."/>
            <person name="Shu C.L."/>
            <person name="Osoegawa K."/>
            <person name="de Jong P.J."/>
            <person name="Hrdy I."/>
            <person name="Horvathova L."/>
            <person name="Zubacova Z."/>
            <person name="Dolezal P."/>
            <person name="Malik S.B."/>
            <person name="Logsdon J.M. Jr."/>
            <person name="Henze K."/>
            <person name="Gupta A."/>
            <person name="Wang C.C."/>
            <person name="Dunne R.L."/>
            <person name="Upcroft J.A."/>
            <person name="Upcroft P."/>
            <person name="White O."/>
            <person name="Salzberg S.L."/>
            <person name="Tang P."/>
            <person name="Chiu C.-H."/>
            <person name="Lee Y.-S."/>
            <person name="Embley T.M."/>
            <person name="Coombs G.H."/>
            <person name="Mottram J.C."/>
            <person name="Tachezy J."/>
            <person name="Fraser-Liggett C.M."/>
            <person name="Johnson P.J."/>
        </authorList>
    </citation>
    <scope>NUCLEOTIDE SEQUENCE [LARGE SCALE GENOMIC DNA]</scope>
    <source>
        <strain evidence="4">G3</strain>
    </source>
</reference>
<dbReference type="STRING" id="5722.A2ERB5"/>
<keyword evidence="1" id="KW-0547">Nucleotide-binding</keyword>
<protein>
    <submittedName>
        <fullName evidence="4">AGC family protein kinase</fullName>
    </submittedName>
</protein>
<accession>A2ERB5</accession>
<evidence type="ECO:0000259" key="3">
    <source>
        <dbReference type="PROSITE" id="PS50011"/>
    </source>
</evidence>
<dbReference type="PANTHER" id="PTHR44329:SF298">
    <property type="entry name" value="MIXED LINEAGE KINASE DOMAIN-LIKE PROTEIN"/>
    <property type="match status" value="1"/>
</dbReference>
<organism evidence="4 5">
    <name type="scientific">Trichomonas vaginalis (strain ATCC PRA-98 / G3)</name>
    <dbReference type="NCBI Taxonomy" id="412133"/>
    <lineage>
        <taxon>Eukaryota</taxon>
        <taxon>Metamonada</taxon>
        <taxon>Parabasalia</taxon>
        <taxon>Trichomonadida</taxon>
        <taxon>Trichomonadidae</taxon>
        <taxon>Trichomonas</taxon>
    </lineage>
</organism>
<dbReference type="PROSITE" id="PS50011">
    <property type="entry name" value="PROTEIN_KINASE_DOM"/>
    <property type="match status" value="1"/>
</dbReference>
<dbReference type="KEGG" id="tva:4762655"/>
<dbReference type="Gene3D" id="1.10.510.10">
    <property type="entry name" value="Transferase(Phosphotransferase) domain 1"/>
    <property type="match status" value="1"/>
</dbReference>
<dbReference type="Proteomes" id="UP000001542">
    <property type="component" value="Unassembled WGS sequence"/>
</dbReference>
<reference evidence="4" key="1">
    <citation type="submission" date="2006-10" db="EMBL/GenBank/DDBJ databases">
        <authorList>
            <person name="Amadeo P."/>
            <person name="Zhao Q."/>
            <person name="Wortman J."/>
            <person name="Fraser-Liggett C."/>
            <person name="Carlton J."/>
        </authorList>
    </citation>
    <scope>NUCLEOTIDE SEQUENCE</scope>
    <source>
        <strain evidence="4">G3</strain>
    </source>
</reference>
<dbReference type="VEuPathDB" id="TrichDB:TVAGG3_1003880"/>
<sequence>MQEIPNTLSALESEFPELVMSLENIKKDNTIKETKRYVIYHGIDSKSNQEVSIKEFTADTLTKEDELRYVTEIYLQRKCNHRFISQILGFTTKKPFAIITEFFKNGVMAEKLYRNNNKIAFSGTHLSTIALALTHSLSYMHNIGISHANISANTISLDDKNISRLNFFDFAKTGKMQLNSEQPIISNAPETLKDNTYTSKSDIFSLAFIFYEFSEGINPFANKNDKEIAELINNPSKFLQFSSSPAELQKLILDCWDQNPKKRPEAIKIFEMFSNGQVFFNKTETKRINNISQKILENFKAREESDEIISKEIKLPDPPQRYFDFYNFDQSPEFQIDESLISNPSQPKFIENLRLIASNLNDNTAKKFYDLTAQFTTPKYASHIRQYVLDTYFQAMSSTKKLIDVCYENQFYFHLPLTDDLINSSIDVITALFIYRPVLITSDLFEIIKFIIEKKPKDAITLYSLYIRSLPPIHVSYHPLMVLLDNYQKLLSQSASSIQFVRFLNQLIKSNHIMKSILQPRLSKIIENLFNTQDLEVIKETYSFLLCNNITYNDYNVINKHLSRAEPIQSLFQYLLSQKGNFPPDVTFLSLLVNWSQVSTTAQYCLYHFAHQCEANSLLISKTNIWLDKNFVNPDGCFILLLIIMKYKSVVQNLVKHTQLPLMLMKYVMSKDPFILISISQITQIFVKNLQTFNVFDECGFFSSFFSVSCEISEKIVGEQTMAMLRYLSQFRHSTGFVHYYTALCRFLAMQNELSAQAITTILCISKQPLGAQSLVQLKLESYFHSLLNIPEYRQIATEFFRNIGVAV</sequence>
<evidence type="ECO:0000313" key="5">
    <source>
        <dbReference type="Proteomes" id="UP000001542"/>
    </source>
</evidence>
<name>A2ERB5_TRIV3</name>
<dbReference type="OrthoDB" id="1668230at2759"/>
<keyword evidence="2" id="KW-0067">ATP-binding</keyword>
<gene>
    <name evidence="4" type="ORF">TVAG_305410</name>
</gene>
<evidence type="ECO:0000256" key="1">
    <source>
        <dbReference type="ARBA" id="ARBA00022741"/>
    </source>
</evidence>
<dbReference type="InterPro" id="IPR011009">
    <property type="entry name" value="Kinase-like_dom_sf"/>
</dbReference>
<evidence type="ECO:0000256" key="2">
    <source>
        <dbReference type="ARBA" id="ARBA00022840"/>
    </source>
</evidence>
<dbReference type="GO" id="GO:0005524">
    <property type="term" value="F:ATP binding"/>
    <property type="evidence" value="ECO:0007669"/>
    <property type="project" value="UniProtKB-KW"/>
</dbReference>
<dbReference type="GO" id="GO:0004672">
    <property type="term" value="F:protein kinase activity"/>
    <property type="evidence" value="ECO:0007669"/>
    <property type="project" value="InterPro"/>
</dbReference>
<dbReference type="InterPro" id="IPR051681">
    <property type="entry name" value="Ser/Thr_Kinases-Pseudokinases"/>
</dbReference>
<dbReference type="eggNOG" id="KOG0192">
    <property type="taxonomic scope" value="Eukaryota"/>
</dbReference>
<keyword evidence="5" id="KW-1185">Reference proteome</keyword>
<dbReference type="InterPro" id="IPR000719">
    <property type="entry name" value="Prot_kinase_dom"/>
</dbReference>
<evidence type="ECO:0000313" key="4">
    <source>
        <dbReference type="EMBL" id="EAY04791.1"/>
    </source>
</evidence>
<dbReference type="SUPFAM" id="SSF56112">
    <property type="entry name" value="Protein kinase-like (PK-like)"/>
    <property type="match status" value="1"/>
</dbReference>
<dbReference type="EMBL" id="DS113465">
    <property type="protein sequence ID" value="EAY04791.1"/>
    <property type="molecule type" value="Genomic_DNA"/>
</dbReference>
<dbReference type="SMR" id="A2ERB5"/>
<dbReference type="Pfam" id="PF07714">
    <property type="entry name" value="PK_Tyr_Ser-Thr"/>
    <property type="match status" value="1"/>
</dbReference>
<dbReference type="PANTHER" id="PTHR44329">
    <property type="entry name" value="SERINE/THREONINE-PROTEIN KINASE TNNI3K-RELATED"/>
    <property type="match status" value="1"/>
</dbReference>